<dbReference type="EMBL" id="CP041356">
    <property type="protein sequence ID" value="QDK71197.1"/>
    <property type="molecule type" value="Genomic_DNA"/>
</dbReference>
<dbReference type="GO" id="GO:0003677">
    <property type="term" value="F:DNA binding"/>
    <property type="evidence" value="ECO:0007669"/>
    <property type="project" value="InterPro"/>
</dbReference>
<evidence type="ECO:0000259" key="1">
    <source>
        <dbReference type="Pfam" id="PF21259"/>
    </source>
</evidence>
<keyword evidence="3" id="KW-1185">Reference proteome</keyword>
<protein>
    <recommendedName>
        <fullName evidence="1">HTH-type transcriptional regulator Rgg C-terminal domain-containing protein</fullName>
    </recommendedName>
</protein>
<dbReference type="InterPro" id="IPR010982">
    <property type="entry name" value="Lambda_DNA-bd_dom_sf"/>
</dbReference>
<feature type="domain" description="HTH-type transcriptional regulator Rgg C-terminal" evidence="1">
    <location>
        <begin position="101"/>
        <end position="278"/>
    </location>
</feature>
<evidence type="ECO:0000313" key="2">
    <source>
        <dbReference type="EMBL" id="QDK71197.1"/>
    </source>
</evidence>
<dbReference type="PANTHER" id="PTHR37038:SF12">
    <property type="entry name" value="TRANSCRIPTIONAL REGULATOR"/>
    <property type="match status" value="1"/>
</dbReference>
<dbReference type="NCBIfam" id="TIGR01716">
    <property type="entry name" value="RGG_Cterm"/>
    <property type="match status" value="1"/>
</dbReference>
<dbReference type="PANTHER" id="PTHR37038">
    <property type="entry name" value="TRANSCRIPTIONAL REGULATOR-RELATED"/>
    <property type="match status" value="1"/>
</dbReference>
<dbReference type="AlphaFoldDB" id="A0A514Z9H1"/>
<dbReference type="Gene3D" id="1.25.40.400">
    <property type="match status" value="1"/>
</dbReference>
<dbReference type="InterPro" id="IPR010057">
    <property type="entry name" value="Transcription_activator_Rgg_C"/>
</dbReference>
<proteinExistence type="predicted"/>
<dbReference type="SUPFAM" id="SSF47413">
    <property type="entry name" value="lambda repressor-like DNA-binding domains"/>
    <property type="match status" value="1"/>
</dbReference>
<dbReference type="Pfam" id="PF21259">
    <property type="entry name" value="Rgg_C"/>
    <property type="match status" value="1"/>
</dbReference>
<accession>A0A514Z9H1</accession>
<sequence>MVDKLIGKTYKSLRLLKKIEAKAVASEQLSYSQLLKFEQGKTSLTIEKLMYALTQIGSTLGDFEYLYYEQADYLPLQIGGAIFRTYWERNSSKLQKLVNELKDDLAKYPDDPRYFIYLVQAESFLAQVDKDFKISDAGILKIYDYLMGVSQWWMLECEILMNCASIFSDHQLRELVHKMINPGVQYRNPDALQSHINAALLSSIRVLIANKHFEPLREIFDYLDAHILPDYNMYERAMFAYFKVLYRFRKNPSKESLLAVESCIEAFKLLECFGLANLATEELERYKKESHI</sequence>
<name>A0A514Z9H1_9LACT</name>
<dbReference type="OrthoDB" id="2241819at2"/>
<dbReference type="Proteomes" id="UP000315128">
    <property type="component" value="Chromosome"/>
</dbReference>
<dbReference type="KEGG" id="lack:FLP15_08550"/>
<dbReference type="RefSeq" id="WP_142766771.1">
    <property type="nucleotide sequence ID" value="NZ_CP041356.1"/>
</dbReference>
<reference evidence="2 3" key="1">
    <citation type="submission" date="2019-07" db="EMBL/GenBank/DDBJ databases">
        <title>Genome sequencing of KACC 19320.</title>
        <authorList>
            <person name="Heo J."/>
            <person name="Kim S.-J."/>
            <person name="Kim J.-S."/>
            <person name="Hong S.-B."/>
            <person name="Kwon S.-W."/>
        </authorList>
    </citation>
    <scope>NUCLEOTIDE SEQUENCE [LARGE SCALE GENOMIC DNA]</scope>
    <source>
        <strain evidence="2 3">KACC 19320</strain>
    </source>
</reference>
<gene>
    <name evidence="2" type="ORF">FLP15_08550</name>
</gene>
<evidence type="ECO:0000313" key="3">
    <source>
        <dbReference type="Proteomes" id="UP000315128"/>
    </source>
</evidence>
<dbReference type="InterPro" id="IPR053163">
    <property type="entry name" value="HTH-type_regulator_Rgg"/>
</dbReference>
<organism evidence="2 3">
    <name type="scientific">Lactococcus protaetiae</name>
    <dbReference type="NCBI Taxonomy" id="2592653"/>
    <lineage>
        <taxon>Bacteria</taxon>
        <taxon>Bacillati</taxon>
        <taxon>Bacillota</taxon>
        <taxon>Bacilli</taxon>
        <taxon>Lactobacillales</taxon>
        <taxon>Streptococcaceae</taxon>
        <taxon>Lactococcus</taxon>
    </lineage>
</organism>